<proteinExistence type="predicted"/>
<evidence type="ECO:0000256" key="1">
    <source>
        <dbReference type="ARBA" id="ARBA00004651"/>
    </source>
</evidence>
<evidence type="ECO:0000256" key="3">
    <source>
        <dbReference type="ARBA" id="ARBA00022475"/>
    </source>
</evidence>
<dbReference type="OrthoDB" id="117970at2157"/>
<feature type="transmembrane region" description="Helical" evidence="4">
    <location>
        <begin position="106"/>
        <end position="125"/>
    </location>
</feature>
<dbReference type="InterPro" id="IPR036259">
    <property type="entry name" value="MFS_trans_sf"/>
</dbReference>
<feature type="transmembrane region" description="Helical" evidence="4">
    <location>
        <begin position="298"/>
        <end position="315"/>
    </location>
</feature>
<organism evidence="6 7">
    <name type="scientific">Thermoproteus uzoniensis (strain 768-20)</name>
    <dbReference type="NCBI Taxonomy" id="999630"/>
    <lineage>
        <taxon>Archaea</taxon>
        <taxon>Thermoproteota</taxon>
        <taxon>Thermoprotei</taxon>
        <taxon>Thermoproteales</taxon>
        <taxon>Thermoproteaceae</taxon>
        <taxon>Thermoproteus</taxon>
    </lineage>
</organism>
<feature type="transmembrane region" description="Helical" evidence="4">
    <location>
        <begin position="362"/>
        <end position="382"/>
    </location>
</feature>
<name>F2L5A5_THEU7</name>
<dbReference type="PANTHER" id="PTHR43045">
    <property type="entry name" value="SHIKIMATE TRANSPORTER"/>
    <property type="match status" value="1"/>
</dbReference>
<evidence type="ECO:0000256" key="4">
    <source>
        <dbReference type="SAM" id="Phobius"/>
    </source>
</evidence>
<keyword evidence="4" id="KW-1133">Transmembrane helix</keyword>
<evidence type="ECO:0000256" key="2">
    <source>
        <dbReference type="ARBA" id="ARBA00022448"/>
    </source>
</evidence>
<feature type="transmembrane region" description="Helical" evidence="4">
    <location>
        <begin position="82"/>
        <end position="100"/>
    </location>
</feature>
<dbReference type="Pfam" id="PF07690">
    <property type="entry name" value="MFS_1"/>
    <property type="match status" value="1"/>
</dbReference>
<accession>F2L5A5</accession>
<feature type="transmembrane region" description="Helical" evidence="4">
    <location>
        <begin position="271"/>
        <end position="291"/>
    </location>
</feature>
<dbReference type="STRING" id="999630.TUZN_2072"/>
<sequence>MAQPKVGAGLVAGVAAGTLLEWYDAFLFVVAASYVGAAFFPSKNPLTELANVFLTFALGYFARPIGALLFGYIGDRYGRREAMLWTLTLAGLGTALIGVVPPYSVWGAAAIVTVVVLRLLQGLALGGEWGSAVNYLFENVNRKRLYMLFVQSGVPLGLLLAAGVMLALTAVLGTAATSAWGWRIAFLLSIIIVVIGLLFRISFGETFEYLEARRSATRIENPIGGVFLKHWASLIVGIFLAGAAGAVFYYGNTFLPNVANALGLVTAAQKFSVIILFAVLDLIGIVVSGFIAERLGNVVPITVGFVMFIIAALLIEQGLSSAAVMTALAALTGIAHGIVYTPEAAYLAELFPTLERNTGVSSAYQIGNTVIASTAPYVMTAILPYGRFWAGAYLALLAVIGLAGVVAYRPRR</sequence>
<keyword evidence="2" id="KW-0813">Transport</keyword>
<gene>
    <name evidence="6" type="ordered locus">TUZN_2072</name>
</gene>
<dbReference type="HOGENOM" id="CLU_001265_39_2_2"/>
<reference evidence="6 7" key="1">
    <citation type="journal article" date="2011" name="J. Bacteriol.">
        <title>Complete genome sequence of the thermoacidophilic crenarchaeon Thermoproteus uzoniensis 768-20.</title>
        <authorList>
            <person name="Mardanov A.V."/>
            <person name="Gumerov V.M."/>
            <person name="Beletsky A.V."/>
            <person name="Prokofeva M.I."/>
            <person name="Bonch-Osmolovskaya E.A."/>
            <person name="Ravin N.V."/>
            <person name="Skryabin K.G."/>
        </authorList>
    </citation>
    <scope>NUCLEOTIDE SEQUENCE [LARGE SCALE GENOMIC DNA]</scope>
    <source>
        <strain evidence="6 7">768-20</strain>
    </source>
</reference>
<feature type="transmembrane region" description="Helical" evidence="4">
    <location>
        <begin position="145"/>
        <end position="172"/>
    </location>
</feature>
<dbReference type="InterPro" id="IPR011701">
    <property type="entry name" value="MFS"/>
</dbReference>
<dbReference type="KEGG" id="tuz:TUZN_2072"/>
<dbReference type="PROSITE" id="PS50850">
    <property type="entry name" value="MFS"/>
    <property type="match status" value="1"/>
</dbReference>
<dbReference type="Proteomes" id="UP000008138">
    <property type="component" value="Chromosome"/>
</dbReference>
<feature type="transmembrane region" description="Helical" evidence="4">
    <location>
        <begin position="321"/>
        <end position="341"/>
    </location>
</feature>
<dbReference type="AlphaFoldDB" id="F2L5A5"/>
<reference key="2">
    <citation type="submission" date="2011-03" db="EMBL/GenBank/DDBJ databases">
        <title>Complete genome sequence of the thermoacidophilic crenarchaeon Thermoproteus uzoniensis 768-20.</title>
        <authorList>
            <person name="Mardanov A.V."/>
            <person name="Gumerov V.M."/>
            <person name="Beletsky A.V."/>
            <person name="Prokofeva M.I."/>
            <person name="Bonch-Osmolovskaya E.A."/>
            <person name="Ravin N.V."/>
            <person name="Skryabin K.G."/>
        </authorList>
    </citation>
    <scope>NUCLEOTIDE SEQUENCE</scope>
    <source>
        <strain>768-20</strain>
    </source>
</reference>
<dbReference type="RefSeq" id="WP_013680865.1">
    <property type="nucleotide sequence ID" value="NC_015315.1"/>
</dbReference>
<keyword evidence="7" id="KW-1185">Reference proteome</keyword>
<dbReference type="EMBL" id="CP002590">
    <property type="protein sequence ID" value="AEA13530.1"/>
    <property type="molecule type" value="Genomic_DNA"/>
</dbReference>
<feature type="domain" description="Major facilitator superfamily (MFS) profile" evidence="5">
    <location>
        <begin position="10"/>
        <end position="412"/>
    </location>
</feature>
<feature type="transmembrane region" description="Helical" evidence="4">
    <location>
        <begin position="184"/>
        <end position="210"/>
    </location>
</feature>
<keyword evidence="4" id="KW-0812">Transmembrane</keyword>
<dbReference type="SUPFAM" id="SSF103473">
    <property type="entry name" value="MFS general substrate transporter"/>
    <property type="match status" value="1"/>
</dbReference>
<dbReference type="eggNOG" id="arCOG02693">
    <property type="taxonomic scope" value="Archaea"/>
</dbReference>
<dbReference type="GeneID" id="10361583"/>
<feature type="transmembrane region" description="Helical" evidence="4">
    <location>
        <begin position="52"/>
        <end position="70"/>
    </location>
</feature>
<feature type="transmembrane region" description="Helical" evidence="4">
    <location>
        <begin position="388"/>
        <end position="408"/>
    </location>
</feature>
<dbReference type="InterPro" id="IPR020846">
    <property type="entry name" value="MFS_dom"/>
</dbReference>
<evidence type="ECO:0000313" key="7">
    <source>
        <dbReference type="Proteomes" id="UP000008138"/>
    </source>
</evidence>
<protein>
    <submittedName>
        <fullName evidence="6">Major facilitator superfamily MFS_1</fullName>
    </submittedName>
</protein>
<dbReference type="GO" id="GO:0022857">
    <property type="term" value="F:transmembrane transporter activity"/>
    <property type="evidence" value="ECO:0007669"/>
    <property type="project" value="InterPro"/>
</dbReference>
<feature type="transmembrane region" description="Helical" evidence="4">
    <location>
        <begin position="231"/>
        <end position="251"/>
    </location>
</feature>
<keyword evidence="3" id="KW-1003">Cell membrane</keyword>
<evidence type="ECO:0000259" key="5">
    <source>
        <dbReference type="PROSITE" id="PS50850"/>
    </source>
</evidence>
<comment type="subcellular location">
    <subcellularLocation>
        <location evidence="1">Cell membrane</location>
        <topology evidence="1">Multi-pass membrane protein</topology>
    </subcellularLocation>
</comment>
<dbReference type="PANTHER" id="PTHR43045:SF1">
    <property type="entry name" value="SHIKIMATE TRANSPORTER"/>
    <property type="match status" value="1"/>
</dbReference>
<evidence type="ECO:0000313" key="6">
    <source>
        <dbReference type="EMBL" id="AEA13530.1"/>
    </source>
</evidence>
<keyword evidence="4" id="KW-0472">Membrane</keyword>
<dbReference type="Gene3D" id="1.20.1250.20">
    <property type="entry name" value="MFS general substrate transporter like domains"/>
    <property type="match status" value="2"/>
</dbReference>
<dbReference type="GO" id="GO:0005886">
    <property type="term" value="C:plasma membrane"/>
    <property type="evidence" value="ECO:0007669"/>
    <property type="project" value="UniProtKB-SubCell"/>
</dbReference>